<dbReference type="InterPro" id="IPR011460">
    <property type="entry name" value="Lcl_C"/>
</dbReference>
<organism evidence="3 4">
    <name type="scientific">Marinagarivorans cellulosilyticus</name>
    <dbReference type="NCBI Taxonomy" id="2721545"/>
    <lineage>
        <taxon>Bacteria</taxon>
        <taxon>Pseudomonadati</taxon>
        <taxon>Pseudomonadota</taxon>
        <taxon>Gammaproteobacteria</taxon>
        <taxon>Cellvibrionales</taxon>
        <taxon>Cellvibrionaceae</taxon>
        <taxon>Marinagarivorans</taxon>
    </lineage>
</organism>
<protein>
    <submittedName>
        <fullName evidence="3">Cytochrome c peroxidase</fullName>
        <ecNumber evidence="3">1.11.1.5</ecNumber>
    </submittedName>
</protein>
<evidence type="ECO:0000259" key="2">
    <source>
        <dbReference type="Pfam" id="PF07603"/>
    </source>
</evidence>
<evidence type="ECO:0000313" key="3">
    <source>
        <dbReference type="EMBL" id="BCD95879.1"/>
    </source>
</evidence>
<dbReference type="PANTHER" id="PTHR35812:SF1">
    <property type="entry name" value="LIPOPROTEIN"/>
    <property type="match status" value="1"/>
</dbReference>
<dbReference type="EC" id="1.11.1.5" evidence="3"/>
<dbReference type="PROSITE" id="PS51257">
    <property type="entry name" value="PROKAR_LIPOPROTEIN"/>
    <property type="match status" value="1"/>
</dbReference>
<dbReference type="AlphaFoldDB" id="A0AAN1WE21"/>
<name>A0AAN1WE21_9GAMM</name>
<dbReference type="Pfam" id="PF07603">
    <property type="entry name" value="Lcl_C"/>
    <property type="match status" value="1"/>
</dbReference>
<dbReference type="GO" id="GO:0004130">
    <property type="term" value="F:cytochrome-c peroxidase activity"/>
    <property type="evidence" value="ECO:0007669"/>
    <property type="project" value="UniProtKB-EC"/>
</dbReference>
<dbReference type="EMBL" id="AP023086">
    <property type="protein sequence ID" value="BCD95879.1"/>
    <property type="molecule type" value="Genomic_DNA"/>
</dbReference>
<feature type="chain" id="PRO_5042860044" evidence="1">
    <location>
        <begin position="24"/>
        <end position="174"/>
    </location>
</feature>
<keyword evidence="4" id="KW-1185">Reference proteome</keyword>
<evidence type="ECO:0000313" key="4">
    <source>
        <dbReference type="Proteomes" id="UP001320119"/>
    </source>
</evidence>
<dbReference type="RefSeq" id="WP_236985356.1">
    <property type="nucleotide sequence ID" value="NZ_AP023086.1"/>
</dbReference>
<proteinExistence type="predicted"/>
<keyword evidence="3" id="KW-0575">Peroxidase</keyword>
<evidence type="ECO:0000256" key="1">
    <source>
        <dbReference type="SAM" id="SignalP"/>
    </source>
</evidence>
<accession>A0AAN1WE21</accession>
<sequence>MRFRTVKSALVLFAVSWQSCAFATCLTSLQQQAPTERYTLNNATAIDTHTGLMWLRCPLGQQWAPVKNRCEQDTSQPLATTWGEAVTLAASAEAGGFNDWRLPNKSELSSLVDRACTGPAINEAVFPGTLNSGYWSSTPGRREEGYAWHVDFTTGIMLPREIEAVFGIYLVRSI</sequence>
<dbReference type="PANTHER" id="PTHR35812">
    <property type="entry name" value="LIPOPROTEIN"/>
    <property type="match status" value="1"/>
</dbReference>
<keyword evidence="3" id="KW-0560">Oxidoreductase</keyword>
<reference evidence="3 4" key="1">
    <citation type="journal article" date="2022" name="IScience">
        <title>An ultrasensitive nanofiber-based assay for enzymatic hydrolysis and deep-sea microbial degradation of cellulose.</title>
        <authorList>
            <person name="Tsudome M."/>
            <person name="Tachioka M."/>
            <person name="Miyazaki M."/>
            <person name="Uchimura K."/>
            <person name="Tsuda M."/>
            <person name="Takaki Y."/>
            <person name="Deguchi S."/>
        </authorList>
    </citation>
    <scope>NUCLEOTIDE SEQUENCE [LARGE SCALE GENOMIC DNA]</scope>
    <source>
        <strain evidence="3 4">GE09</strain>
    </source>
</reference>
<gene>
    <name evidence="3" type="ORF">MARGE09_P0078</name>
</gene>
<dbReference type="KEGG" id="marq:MARGE09_P0078"/>
<feature type="signal peptide" evidence="1">
    <location>
        <begin position="1"/>
        <end position="23"/>
    </location>
</feature>
<feature type="domain" description="Lcl C-terminal" evidence="2">
    <location>
        <begin position="44"/>
        <end position="165"/>
    </location>
</feature>
<dbReference type="Proteomes" id="UP001320119">
    <property type="component" value="Chromosome"/>
</dbReference>
<keyword evidence="1" id="KW-0732">Signal</keyword>